<feature type="chain" id="PRO_5047533654" evidence="1">
    <location>
        <begin position="23"/>
        <end position="354"/>
    </location>
</feature>
<dbReference type="RefSeq" id="WP_311654011.1">
    <property type="nucleotide sequence ID" value="NZ_JAVRIB010000019.1"/>
</dbReference>
<protein>
    <submittedName>
        <fullName evidence="2">DUF481 domain-containing protein</fullName>
    </submittedName>
</protein>
<reference evidence="2 3" key="1">
    <citation type="submission" date="2023-09" db="EMBL/GenBank/DDBJ databases">
        <authorList>
            <person name="Rey-Velasco X."/>
        </authorList>
    </citation>
    <scope>NUCLEOTIDE SEQUENCE [LARGE SCALE GENOMIC DNA]</scope>
    <source>
        <strain evidence="2 3">W335</strain>
    </source>
</reference>
<evidence type="ECO:0000256" key="1">
    <source>
        <dbReference type="SAM" id="SignalP"/>
    </source>
</evidence>
<proteinExistence type="predicted"/>
<dbReference type="Pfam" id="PF04338">
    <property type="entry name" value="DUF481"/>
    <property type="match status" value="1"/>
</dbReference>
<dbReference type="Proteomes" id="UP001251857">
    <property type="component" value="Unassembled WGS sequence"/>
</dbReference>
<evidence type="ECO:0000313" key="3">
    <source>
        <dbReference type="Proteomes" id="UP001251857"/>
    </source>
</evidence>
<gene>
    <name evidence="2" type="ORF">RM532_14270</name>
</gene>
<keyword evidence="1" id="KW-0732">Signal</keyword>
<dbReference type="InterPro" id="IPR007433">
    <property type="entry name" value="DUF481"/>
</dbReference>
<organism evidence="2 3">
    <name type="scientific">Spectribacter hydrogenoxidans</name>
    <dbReference type="NCBI Taxonomy" id="3075608"/>
    <lineage>
        <taxon>Bacteria</taxon>
        <taxon>Pseudomonadati</taxon>
        <taxon>Pseudomonadota</taxon>
        <taxon>Gammaproteobacteria</taxon>
        <taxon>Salinisphaerales</taxon>
        <taxon>Salinisphaeraceae</taxon>
        <taxon>Spectribacter</taxon>
    </lineage>
</organism>
<comment type="caution">
    <text evidence="2">The sequence shown here is derived from an EMBL/GenBank/DDBJ whole genome shotgun (WGS) entry which is preliminary data.</text>
</comment>
<dbReference type="EMBL" id="JAVRIB010000019">
    <property type="protein sequence ID" value="MDT0636116.1"/>
    <property type="molecule type" value="Genomic_DNA"/>
</dbReference>
<feature type="signal peptide" evidence="1">
    <location>
        <begin position="1"/>
        <end position="22"/>
    </location>
</feature>
<evidence type="ECO:0000313" key="2">
    <source>
        <dbReference type="EMBL" id="MDT0636116.1"/>
    </source>
</evidence>
<accession>A0ABU3C3I6</accession>
<keyword evidence="3" id="KW-1185">Reference proteome</keyword>
<sequence length="354" mass="38987">MIKALHRVLVLTLALAAPATIADVVYLDDESVIKGEIVSLDGESLEVETDFAGTLTIERDAIEGLATDEPVVITTEDGDEVEARLAYVPGEGQRIADSAFGTTTFELSRLSAVRGVGEPSPAEIRLAELREKRANLWSGQLLVGLGGTSGNSESRSLNFGARARREAEDDRLYLSLLVNKAQQDGVESADEKLGTVRLERDFSRSFFLFAQTEAERDDFENIDFRSTTTLGPGYYFLQRPGHELKGRMGLGYEYISRIVGQDESEAVVTLGYDYLLDVSDWFQFTHNLTVIPQISDSPSDNFRVDSTLAVEAPLGGSPAWSLAAQYRHQYNNNPEPGVEDLDTSYLLNLARSFE</sequence>
<name>A0ABU3C3I6_9GAMM</name>